<comment type="caution">
    <text evidence="1">The sequence shown here is derived from an EMBL/GenBank/DDBJ whole genome shotgun (WGS) entry which is preliminary data.</text>
</comment>
<proteinExistence type="predicted"/>
<name>C9KKF1_9FIRM</name>
<dbReference type="AlphaFoldDB" id="C9KKF1"/>
<dbReference type="Proteomes" id="UP000003671">
    <property type="component" value="Unassembled WGS sequence"/>
</dbReference>
<organism evidence="1 2">
    <name type="scientific">Mitsuokella multacida DSM 20544</name>
    <dbReference type="NCBI Taxonomy" id="500635"/>
    <lineage>
        <taxon>Bacteria</taxon>
        <taxon>Bacillati</taxon>
        <taxon>Bacillota</taxon>
        <taxon>Negativicutes</taxon>
        <taxon>Selenomonadales</taxon>
        <taxon>Selenomonadaceae</taxon>
        <taxon>Mitsuokella</taxon>
    </lineage>
</organism>
<protein>
    <submittedName>
        <fullName evidence="1">Uncharacterized protein</fullName>
    </submittedName>
</protein>
<dbReference type="HOGENOM" id="CLU_3312818_0_0_9"/>
<reference evidence="1" key="1">
    <citation type="submission" date="2009-09" db="EMBL/GenBank/DDBJ databases">
        <authorList>
            <person name="Weinstock G."/>
            <person name="Sodergren E."/>
            <person name="Clifton S."/>
            <person name="Fulton L."/>
            <person name="Fulton B."/>
            <person name="Courtney L."/>
            <person name="Fronick C."/>
            <person name="Harrison M."/>
            <person name="Strong C."/>
            <person name="Farmer C."/>
            <person name="Delahaunty K."/>
            <person name="Markovic C."/>
            <person name="Hall O."/>
            <person name="Minx P."/>
            <person name="Tomlinson C."/>
            <person name="Mitreva M."/>
            <person name="Nelson J."/>
            <person name="Hou S."/>
            <person name="Wollam A."/>
            <person name="Pepin K.H."/>
            <person name="Johnson M."/>
            <person name="Bhonagiri V."/>
            <person name="Nash W.E."/>
            <person name="Warren W."/>
            <person name="Chinwalla A."/>
            <person name="Mardis E.R."/>
            <person name="Wilson R.K."/>
        </authorList>
    </citation>
    <scope>NUCLEOTIDE SEQUENCE [LARGE SCALE GENOMIC DNA]</scope>
    <source>
        <strain evidence="1">DSM 20544</strain>
    </source>
</reference>
<evidence type="ECO:0000313" key="1">
    <source>
        <dbReference type="EMBL" id="EEX69601.1"/>
    </source>
</evidence>
<sequence length="39" mass="4559">MAISVSNRCLYGRNFSLQICRADHLRFALFIYAKHTTKI</sequence>
<accession>C9KKF1</accession>
<dbReference type="EMBL" id="ABWK02000009">
    <property type="protein sequence ID" value="EEX69601.1"/>
    <property type="molecule type" value="Genomic_DNA"/>
</dbReference>
<gene>
    <name evidence="1" type="ORF">MITSMUL_03650</name>
</gene>
<dbReference type="STRING" id="500635.MITSMUL_03650"/>
<keyword evidence="2" id="KW-1185">Reference proteome</keyword>
<evidence type="ECO:0000313" key="2">
    <source>
        <dbReference type="Proteomes" id="UP000003671"/>
    </source>
</evidence>